<dbReference type="Gene3D" id="3.30.160.100">
    <property type="entry name" value="Ribosome hibernation promotion factor-like"/>
    <property type="match status" value="1"/>
</dbReference>
<dbReference type="NCBIfam" id="TIGR00741">
    <property type="entry name" value="yfiA"/>
    <property type="match status" value="1"/>
</dbReference>
<name>A0A1G2ICR8_9BACT</name>
<dbReference type="STRING" id="1802214.A2908_03975"/>
<organism evidence="1 2">
    <name type="scientific">Candidatus Staskawiczbacteria bacterium RIFCSPLOWO2_01_FULL_38_12b</name>
    <dbReference type="NCBI Taxonomy" id="1802214"/>
    <lineage>
        <taxon>Bacteria</taxon>
        <taxon>Candidatus Staskawicziibacteriota</taxon>
    </lineage>
</organism>
<proteinExistence type="predicted"/>
<evidence type="ECO:0000313" key="2">
    <source>
        <dbReference type="Proteomes" id="UP000176774"/>
    </source>
</evidence>
<dbReference type="InterPro" id="IPR036567">
    <property type="entry name" value="RHF-like"/>
</dbReference>
<comment type="caution">
    <text evidence="1">The sequence shown here is derived from an EMBL/GenBank/DDBJ whole genome shotgun (WGS) entry which is preliminary data.</text>
</comment>
<dbReference type="InterPro" id="IPR003489">
    <property type="entry name" value="RHF/RaiA"/>
</dbReference>
<dbReference type="AlphaFoldDB" id="A0A1G2ICR8"/>
<evidence type="ECO:0000313" key="1">
    <source>
        <dbReference type="EMBL" id="OGZ72270.1"/>
    </source>
</evidence>
<protein>
    <submittedName>
        <fullName evidence="1">Ribosomal subunit interface protein</fullName>
    </submittedName>
</protein>
<sequence length="127" mass="14702">MNIIIKTKNIELTESLRAYVNKRVDGLKKFITILHDDTVPLLKGKTLSEVFLDIKKETSRHKKGDIFTVEATIHLPGRSLVAKAHGEDLGKAVTQVRDELKREIRKYKLKKIELPRRKAKKSRKEIF</sequence>
<dbReference type="EMBL" id="MHPA01000028">
    <property type="protein sequence ID" value="OGZ72270.1"/>
    <property type="molecule type" value="Genomic_DNA"/>
</dbReference>
<dbReference type="Pfam" id="PF02482">
    <property type="entry name" value="Ribosomal_S30AE"/>
    <property type="match status" value="1"/>
</dbReference>
<dbReference type="CDD" id="cd00552">
    <property type="entry name" value="RaiA"/>
    <property type="match status" value="1"/>
</dbReference>
<dbReference type="SUPFAM" id="SSF69754">
    <property type="entry name" value="Ribosome binding protein Y (YfiA homologue)"/>
    <property type="match status" value="1"/>
</dbReference>
<gene>
    <name evidence="1" type="ORF">A2908_03975</name>
</gene>
<reference evidence="1 2" key="1">
    <citation type="journal article" date="2016" name="Nat. Commun.">
        <title>Thousands of microbial genomes shed light on interconnected biogeochemical processes in an aquifer system.</title>
        <authorList>
            <person name="Anantharaman K."/>
            <person name="Brown C.T."/>
            <person name="Hug L.A."/>
            <person name="Sharon I."/>
            <person name="Castelle C.J."/>
            <person name="Probst A.J."/>
            <person name="Thomas B.C."/>
            <person name="Singh A."/>
            <person name="Wilkins M.J."/>
            <person name="Karaoz U."/>
            <person name="Brodie E.L."/>
            <person name="Williams K.H."/>
            <person name="Hubbard S.S."/>
            <person name="Banfield J.F."/>
        </authorList>
    </citation>
    <scope>NUCLEOTIDE SEQUENCE [LARGE SCALE GENOMIC DNA]</scope>
</reference>
<accession>A0A1G2ICR8</accession>
<dbReference type="Proteomes" id="UP000176774">
    <property type="component" value="Unassembled WGS sequence"/>
</dbReference>